<dbReference type="Pfam" id="PF06156">
    <property type="entry name" value="YabA"/>
    <property type="match status" value="1"/>
</dbReference>
<keyword evidence="1" id="KW-0963">Cytoplasm</keyword>
<evidence type="ECO:0000313" key="7">
    <source>
        <dbReference type="EMBL" id="STX08400.1"/>
    </source>
</evidence>
<dbReference type="AlphaFoldDB" id="A0A2U3A952"/>
<dbReference type="GO" id="GO:0006260">
    <property type="term" value="P:DNA replication"/>
    <property type="evidence" value="ECO:0007669"/>
    <property type="project" value="UniProtKB-KW"/>
</dbReference>
<evidence type="ECO:0000256" key="4">
    <source>
        <dbReference type="ARBA" id="ARBA00022833"/>
    </source>
</evidence>
<dbReference type="EMBL" id="UGNP01000001">
    <property type="protein sequence ID" value="STX08400.1"/>
    <property type="molecule type" value="Genomic_DNA"/>
</dbReference>
<keyword evidence="6" id="KW-0175">Coiled coil</keyword>
<dbReference type="Proteomes" id="UP000254330">
    <property type="component" value="Unassembled WGS sequence"/>
</dbReference>
<comment type="caution">
    <text evidence="7">The sequence shown here is derived from an EMBL/GenBank/DDBJ whole genome shotgun (WGS) entry which is preliminary data.</text>
</comment>
<evidence type="ECO:0000256" key="5">
    <source>
        <dbReference type="ARBA" id="ARBA00022880"/>
    </source>
</evidence>
<evidence type="ECO:0000256" key="3">
    <source>
        <dbReference type="ARBA" id="ARBA00022723"/>
    </source>
</evidence>
<evidence type="ECO:0000256" key="1">
    <source>
        <dbReference type="ARBA" id="ARBA00022490"/>
    </source>
</evidence>
<keyword evidence="10" id="KW-1185">Reference proteome</keyword>
<organism evidence="7 9">
    <name type="scientific">Kurthia zopfii</name>
    <dbReference type="NCBI Taxonomy" id="1650"/>
    <lineage>
        <taxon>Bacteria</taxon>
        <taxon>Bacillati</taxon>
        <taxon>Bacillota</taxon>
        <taxon>Bacilli</taxon>
        <taxon>Bacillales</taxon>
        <taxon>Caryophanaceae</taxon>
        <taxon>Kurthia</taxon>
    </lineage>
</organism>
<dbReference type="GO" id="GO:0046872">
    <property type="term" value="F:metal ion binding"/>
    <property type="evidence" value="ECO:0007669"/>
    <property type="project" value="UniProtKB-KW"/>
</dbReference>
<protein>
    <submittedName>
        <fullName evidence="7">Initiation-control protein yabA</fullName>
    </submittedName>
    <submittedName>
        <fullName evidence="8">Regulator of replication initiation timing</fullName>
    </submittedName>
</protein>
<evidence type="ECO:0000256" key="2">
    <source>
        <dbReference type="ARBA" id="ARBA00022705"/>
    </source>
</evidence>
<gene>
    <name evidence="8" type="ORF">DFR61_1678</name>
    <name evidence="7" type="ORF">NCTC10597_00042</name>
</gene>
<dbReference type="PIRSF" id="PIRSF021439">
    <property type="entry name" value="DUF972"/>
    <property type="match status" value="1"/>
</dbReference>
<evidence type="ECO:0000313" key="9">
    <source>
        <dbReference type="Proteomes" id="UP000254330"/>
    </source>
</evidence>
<evidence type="ECO:0000313" key="10">
    <source>
        <dbReference type="Proteomes" id="UP000294641"/>
    </source>
</evidence>
<keyword evidence="4" id="KW-0862">Zinc</keyword>
<evidence type="ECO:0000256" key="6">
    <source>
        <dbReference type="SAM" id="Coils"/>
    </source>
</evidence>
<feature type="coiled-coil region" evidence="6">
    <location>
        <begin position="10"/>
        <end position="37"/>
    </location>
</feature>
<dbReference type="GO" id="GO:0008156">
    <property type="term" value="P:negative regulation of DNA replication"/>
    <property type="evidence" value="ECO:0007669"/>
    <property type="project" value="UniProtKB-KW"/>
</dbReference>
<reference evidence="8 10" key="2">
    <citation type="submission" date="2019-03" db="EMBL/GenBank/DDBJ databases">
        <title>Genomic Encyclopedia of Type Strains, Phase IV (KMG-IV): sequencing the most valuable type-strain genomes for metagenomic binning, comparative biology and taxonomic classification.</title>
        <authorList>
            <person name="Goeker M."/>
        </authorList>
    </citation>
    <scope>NUCLEOTIDE SEQUENCE [LARGE SCALE GENOMIC DNA]</scope>
    <source>
        <strain evidence="8 10">DSM 20580</strain>
    </source>
</reference>
<dbReference type="InterPro" id="IPR010377">
    <property type="entry name" value="YabA"/>
</dbReference>
<accession>A0A2U3A952</accession>
<sequence>MKDRNFLDNVMEFEQQLDLMQKQFEVLKNSVASMMEEHQALQMDNHHLRTRLEKVMASSEVIGNEEKPEHAKKDAFDIGEGYDNLARLYHEGYHVCSLNFGSSRKGEECLFCLTFFDKKGEKQKG</sequence>
<keyword evidence="5" id="KW-0236">DNA replication inhibitor</keyword>
<dbReference type="NCBIfam" id="NF009644">
    <property type="entry name" value="PRK13169.1-5"/>
    <property type="match status" value="1"/>
</dbReference>
<proteinExistence type="predicted"/>
<dbReference type="OrthoDB" id="2112130at2"/>
<reference evidence="7 9" key="1">
    <citation type="submission" date="2018-06" db="EMBL/GenBank/DDBJ databases">
        <authorList>
            <consortium name="Pathogen Informatics"/>
            <person name="Doyle S."/>
        </authorList>
    </citation>
    <scope>NUCLEOTIDE SEQUENCE [LARGE SCALE GENOMIC DNA]</scope>
    <source>
        <strain evidence="7 9">NCTC10597</strain>
    </source>
</reference>
<evidence type="ECO:0000313" key="8">
    <source>
        <dbReference type="EMBL" id="TDR32116.1"/>
    </source>
</evidence>
<keyword evidence="3" id="KW-0479">Metal-binding</keyword>
<keyword evidence="2" id="KW-0235">DNA replication</keyword>
<dbReference type="RefSeq" id="WP_109350891.1">
    <property type="nucleotide sequence ID" value="NZ_BJUE01000092.1"/>
</dbReference>
<dbReference type="Proteomes" id="UP000294641">
    <property type="component" value="Unassembled WGS sequence"/>
</dbReference>
<dbReference type="EMBL" id="SNZG01000067">
    <property type="protein sequence ID" value="TDR32116.1"/>
    <property type="molecule type" value="Genomic_DNA"/>
</dbReference>
<name>A0A2U3A952_9BACL</name>